<keyword evidence="4" id="KW-1185">Reference proteome</keyword>
<organism evidence="3">
    <name type="scientific">Mycobacterium kansasii</name>
    <dbReference type="NCBI Taxonomy" id="1768"/>
    <lineage>
        <taxon>Bacteria</taxon>
        <taxon>Bacillati</taxon>
        <taxon>Actinomycetota</taxon>
        <taxon>Actinomycetes</taxon>
        <taxon>Mycobacteriales</taxon>
        <taxon>Mycobacteriaceae</taxon>
        <taxon>Mycobacterium</taxon>
    </lineage>
</organism>
<name>A0A653EV87_MYCKA</name>
<feature type="domain" description="Carboxymuconolactone decarboxylase-like" evidence="1">
    <location>
        <begin position="44"/>
        <end position="127"/>
    </location>
</feature>
<dbReference type="PANTHER" id="PTHR34846:SF11">
    <property type="entry name" value="4-CARBOXYMUCONOLACTONE DECARBOXYLASE FAMILY PROTEIN (AFU_ORTHOLOGUE AFUA_6G11590)"/>
    <property type="match status" value="1"/>
</dbReference>
<dbReference type="Pfam" id="PF02627">
    <property type="entry name" value="CMD"/>
    <property type="match status" value="1"/>
</dbReference>
<evidence type="ECO:0000313" key="4">
    <source>
        <dbReference type="Proteomes" id="UP000516380"/>
    </source>
</evidence>
<protein>
    <submittedName>
        <fullName evidence="3">Carboxymuconolactone decarboxylase family protein</fullName>
    </submittedName>
</protein>
<proteinExistence type="predicted"/>
<reference evidence="3" key="1">
    <citation type="submission" date="2019-05" db="EMBL/GenBank/DDBJ databases">
        <authorList>
            <person name="Naeem R."/>
            <person name="Antony C."/>
            <person name="Guan Q."/>
        </authorList>
    </citation>
    <scope>NUCLEOTIDE SEQUENCE</scope>
    <source>
        <strain evidence="3">3</strain>
    </source>
</reference>
<sequence>MTPPLKPARVPQLPVDEAKAAADEAGVPDYMAELSIFQVLLNHPRLARTFNDLLATMLWHGVLDSRLRELAIMRIGWLTACDYEWTQHWRVASGLGVSAEDLLGVRDWRSHDGFGPAERAVLAATDDVVRDGAVSADSWAACEHELHGDTTVLIELVTAIGAWRMVASILHSLEVPLEDGVSSWPPDGVSP</sequence>
<dbReference type="PANTHER" id="PTHR34846">
    <property type="entry name" value="4-CARBOXYMUCONOLACTONE DECARBOXYLASE FAMILY PROTEIN (AFU_ORTHOLOGUE AFUA_6G11590)"/>
    <property type="match status" value="1"/>
</dbReference>
<dbReference type="InterPro" id="IPR003779">
    <property type="entry name" value="CMD-like"/>
</dbReference>
<dbReference type="Proteomes" id="UP000516380">
    <property type="component" value="Chromosome"/>
</dbReference>
<evidence type="ECO:0000313" key="3">
    <source>
        <dbReference type="EMBL" id="VTP01298.1"/>
    </source>
</evidence>
<dbReference type="EMBL" id="AP023343">
    <property type="protein sequence ID" value="BCI88849.1"/>
    <property type="molecule type" value="Genomic_DNA"/>
</dbReference>
<evidence type="ECO:0000259" key="1">
    <source>
        <dbReference type="Pfam" id="PF02627"/>
    </source>
</evidence>
<dbReference type="GO" id="GO:0051920">
    <property type="term" value="F:peroxiredoxin activity"/>
    <property type="evidence" value="ECO:0007669"/>
    <property type="project" value="InterPro"/>
</dbReference>
<accession>A0A653EV87</accession>
<evidence type="ECO:0000313" key="2">
    <source>
        <dbReference type="EMBL" id="BCI88849.1"/>
    </source>
</evidence>
<dbReference type="AlphaFoldDB" id="A0A653EV87"/>
<dbReference type="Gene3D" id="1.20.1290.10">
    <property type="entry name" value="AhpD-like"/>
    <property type="match status" value="1"/>
</dbReference>
<dbReference type="EMBL" id="LR589305">
    <property type="protein sequence ID" value="VTP01298.1"/>
    <property type="molecule type" value="Genomic_DNA"/>
</dbReference>
<dbReference type="InterPro" id="IPR029032">
    <property type="entry name" value="AhpD-like"/>
</dbReference>
<reference evidence="2 4" key="2">
    <citation type="submission" date="2020-07" db="EMBL/GenBank/DDBJ databases">
        <title>Mycobacterium kansasii (former subtype) with zoonotic potential isolated from diseased indoor pet cat, Japan.</title>
        <authorList>
            <person name="Fukano H."/>
            <person name="Terazono T."/>
            <person name="Hoshino Y."/>
        </authorList>
    </citation>
    <scope>NUCLEOTIDE SEQUENCE [LARGE SCALE GENOMIC DNA]</scope>
    <source>
        <strain evidence="2 4">Kuro-I</strain>
    </source>
</reference>
<gene>
    <name evidence="3" type="ORF">BIN_B_02852</name>
    <name evidence="2" type="ORF">NIIDMKKI_40550</name>
</gene>
<dbReference type="SUPFAM" id="SSF69118">
    <property type="entry name" value="AhpD-like"/>
    <property type="match status" value="1"/>
</dbReference>